<dbReference type="Gene3D" id="2.60.40.10">
    <property type="entry name" value="Immunoglobulins"/>
    <property type="match status" value="7"/>
</dbReference>
<comment type="caution">
    <text evidence="7">The sequence shown here is derived from an EMBL/GenBank/DDBJ whole genome shotgun (WGS) entry which is preliminary data.</text>
</comment>
<keyword evidence="8" id="KW-1185">Reference proteome</keyword>
<dbReference type="SUPFAM" id="SSF117074">
    <property type="entry name" value="Hypothetical protein PA1324"/>
    <property type="match status" value="6"/>
</dbReference>
<dbReference type="GO" id="GO:0005975">
    <property type="term" value="P:carbohydrate metabolic process"/>
    <property type="evidence" value="ECO:0007669"/>
    <property type="project" value="UniProtKB-ARBA"/>
</dbReference>
<dbReference type="InterPro" id="IPR013783">
    <property type="entry name" value="Ig-like_fold"/>
</dbReference>
<evidence type="ECO:0000313" key="8">
    <source>
        <dbReference type="Proteomes" id="UP000295601"/>
    </source>
</evidence>
<keyword evidence="5" id="KW-0472">Membrane</keyword>
<keyword evidence="5" id="KW-0812">Transmembrane</keyword>
<accession>A0A4R6SAJ2</accession>
<feature type="region of interest" description="Disordered" evidence="4">
    <location>
        <begin position="3539"/>
        <end position="3567"/>
    </location>
</feature>
<feature type="transmembrane region" description="Helical" evidence="5">
    <location>
        <begin position="36"/>
        <end position="61"/>
    </location>
</feature>
<keyword evidence="3" id="KW-0732">Signal</keyword>
<organism evidence="7 8">
    <name type="scientific">Leucobacter luti</name>
    <dbReference type="NCBI Taxonomy" id="340320"/>
    <lineage>
        <taxon>Bacteria</taxon>
        <taxon>Bacillati</taxon>
        <taxon>Actinomycetota</taxon>
        <taxon>Actinomycetes</taxon>
        <taxon>Micrococcales</taxon>
        <taxon>Microbacteriaceae</taxon>
        <taxon>Leucobacter</taxon>
    </lineage>
</organism>
<protein>
    <submittedName>
        <fullName evidence="7">SdrD B-like protein</fullName>
    </submittedName>
</protein>
<dbReference type="GO" id="GO:0005576">
    <property type="term" value="C:extracellular region"/>
    <property type="evidence" value="ECO:0007669"/>
    <property type="project" value="UniProtKB-SubCell"/>
</dbReference>
<evidence type="ECO:0000256" key="5">
    <source>
        <dbReference type="SAM" id="Phobius"/>
    </source>
</evidence>
<keyword evidence="5" id="KW-1133">Transmembrane helix</keyword>
<gene>
    <name evidence="7" type="ORF">EDF62_0579</name>
</gene>
<feature type="domain" description="SD-repeat containing protein B" evidence="6">
    <location>
        <begin position="4956"/>
        <end position="5045"/>
    </location>
</feature>
<evidence type="ECO:0000259" key="6">
    <source>
        <dbReference type="Pfam" id="PF17210"/>
    </source>
</evidence>
<feature type="domain" description="SD-repeat containing protein B" evidence="6">
    <location>
        <begin position="4469"/>
        <end position="4547"/>
    </location>
</feature>
<evidence type="ECO:0000256" key="1">
    <source>
        <dbReference type="ARBA" id="ARBA00004613"/>
    </source>
</evidence>
<proteinExistence type="predicted"/>
<evidence type="ECO:0000256" key="2">
    <source>
        <dbReference type="ARBA" id="ARBA00022525"/>
    </source>
</evidence>
<reference evidence="7 8" key="1">
    <citation type="submission" date="2019-03" db="EMBL/GenBank/DDBJ databases">
        <title>Genomic analyses of the natural microbiome of Caenorhabditis elegans.</title>
        <authorList>
            <person name="Samuel B."/>
        </authorList>
    </citation>
    <scope>NUCLEOTIDE SEQUENCE [LARGE SCALE GENOMIC DNA]</scope>
    <source>
        <strain evidence="7 8">JUb18</strain>
    </source>
</reference>
<evidence type="ECO:0000313" key="7">
    <source>
        <dbReference type="EMBL" id="TDP95885.1"/>
    </source>
</evidence>
<evidence type="ECO:0000256" key="3">
    <source>
        <dbReference type="ARBA" id="ARBA00022729"/>
    </source>
</evidence>
<evidence type="ECO:0000256" key="4">
    <source>
        <dbReference type="SAM" id="MobiDB-lite"/>
    </source>
</evidence>
<dbReference type="EMBL" id="SNYA01000001">
    <property type="protein sequence ID" value="TDP95885.1"/>
    <property type="molecule type" value="Genomic_DNA"/>
</dbReference>
<feature type="domain" description="SD-repeat containing protein B" evidence="6">
    <location>
        <begin position="4794"/>
        <end position="4895"/>
    </location>
</feature>
<dbReference type="Proteomes" id="UP000295601">
    <property type="component" value="Unassembled WGS sequence"/>
</dbReference>
<sequence>MHAHPSSWFRCAFIDLQRSQGDRGLRGFGRYALKKIFSGVASATLILMLALADVAGGMSAVPAALAAETPSITLNGTVTEGDPGYLNSKSIVLSTGSETKINYRLVPGYASGAATGVTVAVYLPSLEYVGDGYRVVGRDRAPSPLGVEGRVSAGGGWNVLSDTTVQGGPIVMEYDGDLRAGVNPAFDIFLTTYNDGTDGPYGGVPEGTRFEINGSVSYEMFNRVEGSSWTTPNELDDESRVSVISSDLRWETQIESYVPGGGPDLVPIWDRYQYVDYLYSLSNTSDNVAANIDGYSVTFDIDSTDSDVNGIIPFDINRWRYEEGGPATPNEDRNDTSGQFVGVPGEGGVLIYDVTDWDGTSELTDEIPYTYSGTGMLTIDREHGANKQALTPEGAAGASERKFLISLPLSRQGFPNPPTTFRVTAITNILFAKTANWSKTRIAEREIVVPEYAFTFSHTAQQREVVYGYETFTEIAELRSASNAPTFDPTVRYELDSDVVPDRVSYEIPEAELERFADARVNYRFEDEQTGETVTESLTPTASDPDPATGLVTLTFDLAELQDLAWDHTLVFGLVDRVEAGELLPVTIKVFGAPFRVGDVTATATAVFIEKIASNDDFGGNTTYTEVPHETPIDAGYTVIYPKEVVPNIAVRIDGTADRATVDYGARTAIDFLFGVNGTAAANSTTTLAVNPKVERLRDAELTLRAALFEQADNVRVSVETLDGTVTELDLGSPEANGDVVLALPEHVAKVVIDTDALTTDGAVYFATITAKVGAKLDTQHVINAKIRTYQPKPYDRDATREATGTIDIRLPNELAPAVDVVGIYGSLRTQKTTNVGYESTFSAEYQVDTKGVNSPASSYTIDMLAPTKSGALEFSKIALQQPFLDGITDPVITFVNAAGKEQKFTVSERAAAEVSAADVTLSDIAKIVISGKDLRIQGLSAVALVEYRANIEIGSSQTLRATFTGTQEAPYEETKTARQQNQVNVRETQTDVKVEGVNQVTQPLGAGNAYSVDIYRWWNRGSTYNTQDYTLDQGYKSLGGFTTTLTRPTAASENNDQRVSVDVALPHTQFDLYYLKIREDMRPYLESVDLFRMVDGTEVLWKTVPGDAWVENSQEGTGFWRIATARPGTPDSELFTTYDSVAGVSEHPYYKEAWDADVQPESPISRVSVHLEFSRESNDAVPQMAGTQNDVIEYMGRFHSSSVKGKQATKLTATDTFGHGRELTRTASTSINSLVAYPFAQSKTGANDSTALANKVIPMGSTGEYLASIWNVNTASWSYYSGHGPDVYSPAATEYDEWLGMYDPASFHDELVYEFVYPASPHDDAVYNLDATHVTIADTSTLTYLTGVRVTGARGDILSADFAAPLTQAPRFDYDNSRERGIHDDGDGTFTVSFGQEGSYPKRFEAIFEEVAGFGERTAELDGVAPDTLGTSLAEVDVRVGGVVNGNRALQGTTNLYRVPSDTGIKALMHSSSATLTGYTPKLGAKLDMSFDSVKVYDYQADGITPSTTQVAVGIENSSEADIKDAVMTFTPDAAYRSQLVAIPEDIFDGDWSVDRVTVTQGGTTVEIARDRFTSNPETGMREFDLRTLFADGTLRSQPFDVTLGGHATLLKEHIDSISVAFAPRDGTVGLWGSITRANSSEPLPTRMRDGGDVFVTGVWVDEAADGPGWSSKPTFVTERSKGSTEQIMLHSAFSASAVVTSYNPIFVSAGGGNTGEKPTLRLASTANSDAAPRVFTRVARMQSLAIHLQEDFSRADATGLFYDADTGTQIDYTNIAVGDTTRVLYELRNVGTTASDDAGPGSLPIFNPVAHIEAPAYLEVSDVQAASAYLLADENRAGLIAESVNTAVTVPEESVQITRLNAKRSDVAFDLTLNDGESVFFVVEFTATSDQSANLNVTQGKTLQWNVYARPAYTHHFMSYNSDGANGNRVTGSTAAVNFDGDAFAEQLGRLSNTAYRYADPKQLVIESRFDRENVSGEDMTLTVKNIGNEIRHDNTALDLFVTLDTGGLLGFELTEFPSVPALNVPEGAAAAAQPTVFFQDEDGKWVDAADFDPSQHAMREIGKLWIRYGTVHAGAGPSSFEISGIGHWRTPGAQGTKSYRLTSQAQTRLTHQDETGAGIAEYSYRTEASQTVYKAIPTVEFNIQSFDTHAEATARYDGAQPGKTGYVAGDDVHYRLTAKNHSTDQGTSTNTPYGKAPLRHPVIVDKIPEYLNTELSRFVHAGELDVAGAIAAGVLEIRMLDAAGAPRDFALPEVTVRSVTGLDVAGAQTFANDRHNDGWGRLSSAEPVNTTLNPADTIDFDVFSYAFGDEDLGRGEQLEIVYMATAREHDLPRAEYTDGTAVFAPLFGWYGSNVPVANSAKQTSMDLAALLHDAGITGDRGHEMTASEFLSNSYSWLPGSTDRRRDASNSPGSYLQATYYDASANVEKSHTAHLRETAASELYTSFSSTALDENFAYATKARVADGAVTTPERILWAQDGMQLNRAWLSGASEMVPDVERAAWGTDAANFVEHDGSLNSYERHRLGYTPYVEDDYSYAVQLHEEFTVRLHAANLGDRAIGSGLEYTEILPLGISPYDESGQLLGVTALSGGNAELASEVEILQSPDNDQGYRAPAQSQEAGTYAETTRDDGIPYVLRVRVAGEVPGLFGSAAAEQSLQSQRVEIRVRVAGEVPANANGLSLWHDQFTLSTIAPEEYLEIYGAEYGGFSRPLSVYNTARFPNDGMAQGLNVNDLAYDFGSYTSYFAVEPWGRYVRGLNAQGTATSVDSGRPAIVTGDELAMRRPTLRVWSSASKDTYPAGIDSTIEDFSVDLYEEFSIRSTVENQQLEVLGEYNRVNSGYNRYSGENFNDDIWKNAPQTIGGARGTWFEPTVTIALPYGIAPVLEDGSLARYDGEIAQQQSVEFSASAQTLGLGTSVPARDLSELFDVSVELLEDKLGERFLLHFTARADRSTEIAAGESLEITPRVATIDTPLYGADTDDSRYQHLLALAGTQRPVFAPVVSERYTTGAPPSLTARDQGVSAAPNNVKSSNGLAITANDRIRRDATSTWSSNMGALKITERLIAATEPYGADTELTLNTGTGWIERARALTQAGPTGGAGATGGATAYATTGAYGSSDLNLKKPSITNTTKAATFADGALAELIQVDAAGKYWLATEVSNAPEDETNPYERVKTAGDVHNSRFVVTQFVTNFAAATDEVRIAVGDEVLDRAAFEALGYTVERMTPAEPTVDATRNRIQWVVTPPAGERGTRGELKSGERFTLLTELQLIDGYEDNVVSDDIVWTADELVMDTYVSLITDDTTLIPREVAGAQRPADFIVQSLASMKYHTHVSDRGAGIDIDSNGDLAGRYAADAAEIEILKPRAEVRVNTTRPRIAYSNGLSGDTYFNSSDTIEYLITHAENTGSGLTELVIENILPTDTTNESTVSVSNQPITTNTRYVTSGTWELPQRTVDRLADAGTGIDDAFKTFVYVSDELAEDGYEAGTWSLLNPGGTSILRNERFEIPAATQAGLQKIRIVVRALDPETNLVPQGTRLAIDADPETPGTQSVLDTDPTNQSTKPYPASVTDHAISLGVRIGSNAKSTLFVYDTAQFWGNYVSTRVSKLAQSETRSYLTPSRPVVNVKYDSLYYRSDSTKPADQRFGWSDITAIAPKSSPHLKFSGEFINADRSMWSREEDNTYAEDTLVNPFVTFQLPTVMESGGAFSYVPQADITADHPLDSAHRSRYSLTADDTNLWTWKLVRADGTVADPESHLKHTRIATGPWPGFDRNVVSVWFEGSVMPGDKIVVEFIGAVDAYSPGADAEDLKSRAMVTNNTGLLHPLNSQQNAANRLGYSTDGNDFNDNKLMNDRLVFSEKSLFQYETYDNFGKRKVAYSDLNRAGSVAPEQTPVRQGGDFTFEVSVDNSKEAGDRPYPYPIMYDVLPAVGDTSITNPTISRGSQYSAWLRPESVKLEREGADKKTYRPNEYTVFVGPFTKQAGEIVETTMVPHASAASESFYDALGLPGAPSAVRDQHFVPLAELADRPELLHRAQSILVLFNNAAEQLPGQNKLKLSYTMQSPLNAPVYLEQFDGAERKAEASLWNSFMATQRVSRFIPQESNNAGVYATEKRDGVYLGNYVWNDVNYNGEQDEGDAVRDGNGRTHLQPTRDLDFDGEIDDPGINGVRVTLLTPAGYNIDALGNPIHEVSGAWEVVDEATGMSVLDEVFQRPIPSEGPLVTVTESDIAGNAGYYTFSNIRPGDYRVLFEFPREYDAFSATTRTVFERAGVESFAPGEALDIPAQVDDAALVAITEAATVDSATNDAQRMSFDLGVAQMIEFGGTVFAEDIDTLDGYQAGPNEPGIPGYHVTLKHLSGETVRDAHGKPMVAVTDAQGAYRFTLLPVDRQYYLEITDENGEFNSERLVSPFLHHSDPFAEANDNDGLNEKGTRIVKTNPLNFDLEGLFASGFAPRESVSIGFYDKTTYGVIGNRVWDDRNRNGLQDAGEPGIAGQQLELEQYVEIDGAWTRTEYTQSTVSNDDGFYYFTKVPSVRYDGAEVLPTKYQVVVHDLVTGYTFAPTHARGPSPTGSTELDSDFFPNGTMHESGAPLSEHLISVVEIDDATGVVFGITDNTIDLGLVEHARSVLSGEVFLDADASGTKTAAEVAAAEDRYTATLEVRTAAGWITARQDGAGRMIEPASARESDAPIQQAGVSAYRFEELHIIDSVRLVPYEYRVRITEVPLWQGLTVLGAGDDPAIDSDFTQADRGATLTAVSETRVLGALQNELLPIETRVGTPAEDVDLGLVPLKREALIGDFIWDDRDRDGLQGAAEPGLGGIRVVLNRVIGGELVPVAETETDGDGAYAFTAAVAEEDPASARVDQPHRYVVEFALSSRQTVSPFKAGSDDAKNSKFAELIAGGAARYGHAIADPAHTVISEEFSLVSADGNGLAEYTTVTGTERIDGGVITHDSIRILGDTVYHDRNADGVQDPEEPGIPGIEAAVYALNRDTGLWEPYTDGDGKSTAVTDADGHYSFAVEVADLDKGSPHYRTPAEYRVLIKAPANLKLVEQNNVFFPQHGGDVAGIPIAKPYSFVLTEPIALIEAGDAGSANSAAPVLDLETAYDVLTADAGFAVFDTAVTIGGRMWEDANHDGIQDADEAGIAGRMVALWERIDGTWTRVDGLDGVGETMTDALGGYRFEVAPTHYEEGADGFLAPREYRVTAERAGYQLWSPLNVGDDRALDSDISTLNEVTQVPELPQPVSHTGATAVFSIADHTDGVVDLASARDDVQMDIGVKTHPHLTTIGGTVWDDANEDGTQQPGEAPFADREVTLWERIDGEWRIATDANGDSTQRTDAEGRYGFAVLPTEYDAAATGYLLPRAYRTTLEVPRDFALSAGSLTAAIEGERAASLQARIVDLAPETPVTPEPPVEPEAPVDPEVPVDSEAGEGVAVAAAGGSFDAGGRIDLASVREDHSLGFPFARVPVPATPIPGLPVIGDLAITGTGLGLGMAGVAVLLLGAGAVLIGVRRQRAKQGRSVKQER</sequence>
<comment type="subcellular location">
    <subcellularLocation>
        <location evidence="1">Secreted</location>
    </subcellularLocation>
</comment>
<feature type="region of interest" description="Disordered" evidence="4">
    <location>
        <begin position="3011"/>
        <end position="3034"/>
    </location>
</feature>
<dbReference type="InterPro" id="IPR033764">
    <property type="entry name" value="Sdr_B"/>
</dbReference>
<dbReference type="Pfam" id="PF17210">
    <property type="entry name" value="SdrD_B"/>
    <property type="match status" value="4"/>
</dbReference>
<keyword evidence="2" id="KW-0964">Secreted</keyword>
<name>A0A4R6SAJ2_9MICO</name>
<feature type="domain" description="SD-repeat containing protein B" evidence="6">
    <location>
        <begin position="5121"/>
        <end position="5240"/>
    </location>
</feature>
<feature type="transmembrane region" description="Helical" evidence="5">
    <location>
        <begin position="5488"/>
        <end position="5509"/>
    </location>
</feature>
<feature type="compositionally biased region" description="Polar residues" evidence="4">
    <location>
        <begin position="3547"/>
        <end position="3563"/>
    </location>
</feature>